<organism evidence="2">
    <name type="scientific">marine metagenome</name>
    <dbReference type="NCBI Taxonomy" id="408172"/>
    <lineage>
        <taxon>unclassified sequences</taxon>
        <taxon>metagenomes</taxon>
        <taxon>ecological metagenomes</taxon>
    </lineage>
</organism>
<evidence type="ECO:0000256" key="1">
    <source>
        <dbReference type="SAM" id="MobiDB-lite"/>
    </source>
</evidence>
<feature type="non-terminal residue" evidence="2">
    <location>
        <position position="159"/>
    </location>
</feature>
<reference evidence="2" key="1">
    <citation type="submission" date="2018-05" db="EMBL/GenBank/DDBJ databases">
        <authorList>
            <person name="Lanie J.A."/>
            <person name="Ng W.-L."/>
            <person name="Kazmierczak K.M."/>
            <person name="Andrzejewski T.M."/>
            <person name="Davidsen T.M."/>
            <person name="Wayne K.J."/>
            <person name="Tettelin H."/>
            <person name="Glass J.I."/>
            <person name="Rusch D."/>
            <person name="Podicherti R."/>
            <person name="Tsui H.-C.T."/>
            <person name="Winkler M.E."/>
        </authorList>
    </citation>
    <scope>NUCLEOTIDE SEQUENCE</scope>
</reference>
<protein>
    <submittedName>
        <fullName evidence="2">Uncharacterized protein</fullName>
    </submittedName>
</protein>
<feature type="compositionally biased region" description="Low complexity" evidence="1">
    <location>
        <begin position="47"/>
        <end position="63"/>
    </location>
</feature>
<accession>A0A382JRB7</accession>
<evidence type="ECO:0000313" key="2">
    <source>
        <dbReference type="EMBL" id="SVC14368.1"/>
    </source>
</evidence>
<sequence length="159" mass="17323">GPLRPGGLVPAPRRPADHRVPCRCRRPGTGPTPPRCRCPSAGHPRPRTVATPRPAGRPRAYRTLRPDCRRPGRRACRPACTCTGPCDGHSYQRGTGAGRLLRRGRYRPRASHRRPRAARTSGPGARGGTAWGHPAPGRTGGRPPRRSGDDRRRRGRLGL</sequence>
<proteinExistence type="predicted"/>
<feature type="region of interest" description="Disordered" evidence="1">
    <location>
        <begin position="87"/>
        <end position="159"/>
    </location>
</feature>
<dbReference type="EMBL" id="UINC01075816">
    <property type="protein sequence ID" value="SVC14368.1"/>
    <property type="molecule type" value="Genomic_DNA"/>
</dbReference>
<feature type="compositionally biased region" description="Basic residues" evidence="1">
    <location>
        <begin position="100"/>
        <end position="117"/>
    </location>
</feature>
<feature type="region of interest" description="Disordered" evidence="1">
    <location>
        <begin position="1"/>
        <end position="75"/>
    </location>
</feature>
<name>A0A382JRB7_9ZZZZ</name>
<dbReference type="AlphaFoldDB" id="A0A382JRB7"/>
<feature type="non-terminal residue" evidence="2">
    <location>
        <position position="1"/>
    </location>
</feature>
<gene>
    <name evidence="2" type="ORF">METZ01_LOCUS267222</name>
</gene>